<name>A0A0L0F2B5_9EUKA</name>
<protein>
    <submittedName>
        <fullName evidence="1">Uncharacterized protein</fullName>
    </submittedName>
</protein>
<organism evidence="1 2">
    <name type="scientific">Sphaeroforma arctica JP610</name>
    <dbReference type="NCBI Taxonomy" id="667725"/>
    <lineage>
        <taxon>Eukaryota</taxon>
        <taxon>Ichthyosporea</taxon>
        <taxon>Ichthyophonida</taxon>
        <taxon>Sphaeroforma</taxon>
    </lineage>
</organism>
<dbReference type="AlphaFoldDB" id="A0A0L0F2B5"/>
<evidence type="ECO:0000313" key="1">
    <source>
        <dbReference type="EMBL" id="KNC70756.1"/>
    </source>
</evidence>
<dbReference type="EMBL" id="KQ250294">
    <property type="protein sequence ID" value="KNC70756.1"/>
    <property type="molecule type" value="Genomic_DNA"/>
</dbReference>
<proteinExistence type="predicted"/>
<reference evidence="1 2" key="1">
    <citation type="submission" date="2011-02" db="EMBL/GenBank/DDBJ databases">
        <title>The Genome Sequence of Sphaeroforma arctica JP610.</title>
        <authorList>
            <consortium name="The Broad Institute Genome Sequencing Platform"/>
            <person name="Russ C."/>
            <person name="Cuomo C."/>
            <person name="Young S.K."/>
            <person name="Zeng Q."/>
            <person name="Gargeya S."/>
            <person name="Alvarado L."/>
            <person name="Berlin A."/>
            <person name="Chapman S.B."/>
            <person name="Chen Z."/>
            <person name="Freedman E."/>
            <person name="Gellesch M."/>
            <person name="Goldberg J."/>
            <person name="Griggs A."/>
            <person name="Gujja S."/>
            <person name="Heilman E."/>
            <person name="Heiman D."/>
            <person name="Howarth C."/>
            <person name="Mehta T."/>
            <person name="Neiman D."/>
            <person name="Pearson M."/>
            <person name="Roberts A."/>
            <person name="Saif S."/>
            <person name="Shea T."/>
            <person name="Shenoy N."/>
            <person name="Sisk P."/>
            <person name="Stolte C."/>
            <person name="Sykes S."/>
            <person name="White J."/>
            <person name="Yandava C."/>
            <person name="Burger G."/>
            <person name="Gray M.W."/>
            <person name="Holland P.W.H."/>
            <person name="King N."/>
            <person name="Lang F.B.F."/>
            <person name="Roger A.J."/>
            <person name="Ruiz-Trillo I."/>
            <person name="Haas B."/>
            <person name="Nusbaum C."/>
            <person name="Birren B."/>
        </authorList>
    </citation>
    <scope>NUCLEOTIDE SEQUENCE [LARGE SCALE GENOMIC DNA]</scope>
    <source>
        <strain evidence="1 2">JP610</strain>
    </source>
</reference>
<gene>
    <name evidence="1" type="ORF">SARC_16717</name>
</gene>
<keyword evidence="2" id="KW-1185">Reference proteome</keyword>
<evidence type="ECO:0000313" key="2">
    <source>
        <dbReference type="Proteomes" id="UP000054560"/>
    </source>
</evidence>
<feature type="non-terminal residue" evidence="1">
    <location>
        <position position="50"/>
    </location>
</feature>
<dbReference type="RefSeq" id="XP_014144658.1">
    <property type="nucleotide sequence ID" value="XM_014289183.1"/>
</dbReference>
<accession>A0A0L0F2B5</accession>
<dbReference type="GeneID" id="25917221"/>
<sequence>MFIPCTYQATATQAEGERDAALAERDTLAQALATAKDHVSTVEAELESLK</sequence>
<dbReference type="Proteomes" id="UP000054560">
    <property type="component" value="Unassembled WGS sequence"/>
</dbReference>